<proteinExistence type="predicted"/>
<organism evidence="1 2">
    <name type="scientific">Caerostris extrusa</name>
    <name type="common">Bark spider</name>
    <name type="synonym">Caerostris bankana</name>
    <dbReference type="NCBI Taxonomy" id="172846"/>
    <lineage>
        <taxon>Eukaryota</taxon>
        <taxon>Metazoa</taxon>
        <taxon>Ecdysozoa</taxon>
        <taxon>Arthropoda</taxon>
        <taxon>Chelicerata</taxon>
        <taxon>Arachnida</taxon>
        <taxon>Araneae</taxon>
        <taxon>Araneomorphae</taxon>
        <taxon>Entelegynae</taxon>
        <taxon>Araneoidea</taxon>
        <taxon>Araneidae</taxon>
        <taxon>Caerostris</taxon>
    </lineage>
</organism>
<reference evidence="1 2" key="1">
    <citation type="submission" date="2021-06" db="EMBL/GenBank/DDBJ databases">
        <title>Caerostris extrusa draft genome.</title>
        <authorList>
            <person name="Kono N."/>
            <person name="Arakawa K."/>
        </authorList>
    </citation>
    <scope>NUCLEOTIDE SEQUENCE [LARGE SCALE GENOMIC DNA]</scope>
</reference>
<dbReference type="AlphaFoldDB" id="A0AAV4MW52"/>
<sequence length="107" mass="11905">MYRQPSGENSITENTPRFLFCLNTDAFAGRRFDSPPTTLFLPKVSVVSIAPGFGSPKSIRLSVSPISLFSFFFSAATFPTSNFYSLHRKQVGAVLFLVMDSSEQSYF</sequence>
<evidence type="ECO:0000313" key="1">
    <source>
        <dbReference type="EMBL" id="GIX75164.1"/>
    </source>
</evidence>
<dbReference type="Proteomes" id="UP001054945">
    <property type="component" value="Unassembled WGS sequence"/>
</dbReference>
<gene>
    <name evidence="1" type="ORF">CEXT_392871</name>
</gene>
<accession>A0AAV4MW52</accession>
<keyword evidence="2" id="KW-1185">Reference proteome</keyword>
<dbReference type="EMBL" id="BPLR01002563">
    <property type="protein sequence ID" value="GIX75164.1"/>
    <property type="molecule type" value="Genomic_DNA"/>
</dbReference>
<evidence type="ECO:0000313" key="2">
    <source>
        <dbReference type="Proteomes" id="UP001054945"/>
    </source>
</evidence>
<name>A0AAV4MW52_CAEEX</name>
<comment type="caution">
    <text evidence="1">The sequence shown here is derived from an EMBL/GenBank/DDBJ whole genome shotgun (WGS) entry which is preliminary data.</text>
</comment>
<protein>
    <submittedName>
        <fullName evidence="1">Uncharacterized protein</fullName>
    </submittedName>
</protein>